<evidence type="ECO:0000256" key="1">
    <source>
        <dbReference type="SAM" id="MobiDB-lite"/>
    </source>
</evidence>
<feature type="region of interest" description="Disordered" evidence="1">
    <location>
        <begin position="1"/>
        <end position="46"/>
    </location>
</feature>
<evidence type="ECO:0000313" key="2">
    <source>
        <dbReference type="EMBL" id="CAK9277666.1"/>
    </source>
</evidence>
<keyword evidence="3" id="KW-1185">Reference proteome</keyword>
<sequence>MRDERRLVREYMRPQPRRESREGSAANGRDYSSQQDRKSRARRRGIGNVRLGLLVRNILATENCSKQSTLH</sequence>
<gene>
    <name evidence="2" type="ORF">CSSPJE1EN1_LOCUS23144</name>
</gene>
<feature type="compositionally biased region" description="Basic and acidic residues" evidence="1">
    <location>
        <begin position="1"/>
        <end position="22"/>
    </location>
</feature>
<dbReference type="EMBL" id="OZ020103">
    <property type="protein sequence ID" value="CAK9277666.1"/>
    <property type="molecule type" value="Genomic_DNA"/>
</dbReference>
<organism evidence="2 3">
    <name type="scientific">Sphagnum jensenii</name>
    <dbReference type="NCBI Taxonomy" id="128206"/>
    <lineage>
        <taxon>Eukaryota</taxon>
        <taxon>Viridiplantae</taxon>
        <taxon>Streptophyta</taxon>
        <taxon>Embryophyta</taxon>
        <taxon>Bryophyta</taxon>
        <taxon>Sphagnophytina</taxon>
        <taxon>Sphagnopsida</taxon>
        <taxon>Sphagnales</taxon>
        <taxon>Sphagnaceae</taxon>
        <taxon>Sphagnum</taxon>
    </lineage>
</organism>
<name>A0ABP0XH31_9BRYO</name>
<accession>A0ABP0XH31</accession>
<proteinExistence type="predicted"/>
<dbReference type="Proteomes" id="UP001497444">
    <property type="component" value="Chromosome 8"/>
</dbReference>
<reference evidence="2" key="1">
    <citation type="submission" date="2024-02" db="EMBL/GenBank/DDBJ databases">
        <authorList>
            <consortium name="ELIXIR-Norway"/>
            <consortium name="Elixir Norway"/>
        </authorList>
    </citation>
    <scope>NUCLEOTIDE SEQUENCE</scope>
</reference>
<protein>
    <submittedName>
        <fullName evidence="2">Uncharacterized protein</fullName>
    </submittedName>
</protein>
<evidence type="ECO:0000313" key="3">
    <source>
        <dbReference type="Proteomes" id="UP001497444"/>
    </source>
</evidence>